<proteinExistence type="predicted"/>
<feature type="region of interest" description="Disordered" evidence="1">
    <location>
        <begin position="1"/>
        <end position="23"/>
    </location>
</feature>
<dbReference type="Proteomes" id="UP001497444">
    <property type="component" value="Chromosome 10"/>
</dbReference>
<protein>
    <submittedName>
        <fullName evidence="3">Uncharacterized protein</fullName>
    </submittedName>
</protein>
<organism evidence="3 4">
    <name type="scientific">Sphagnum jensenii</name>
    <dbReference type="NCBI Taxonomy" id="128206"/>
    <lineage>
        <taxon>Eukaryota</taxon>
        <taxon>Viridiplantae</taxon>
        <taxon>Streptophyta</taxon>
        <taxon>Embryophyta</taxon>
        <taxon>Bryophyta</taxon>
        <taxon>Sphagnophytina</taxon>
        <taxon>Sphagnopsida</taxon>
        <taxon>Sphagnales</taxon>
        <taxon>Sphagnaceae</taxon>
        <taxon>Sphagnum</taxon>
    </lineage>
</organism>
<dbReference type="EMBL" id="OZ020105">
    <property type="protein sequence ID" value="CAK9256654.1"/>
    <property type="molecule type" value="Genomic_DNA"/>
</dbReference>
<keyword evidence="4" id="KW-1185">Reference proteome</keyword>
<keyword evidence="2" id="KW-0812">Transmembrane</keyword>
<feature type="transmembrane region" description="Helical" evidence="2">
    <location>
        <begin position="48"/>
        <end position="70"/>
    </location>
</feature>
<reference evidence="3" key="1">
    <citation type="submission" date="2024-02" db="EMBL/GenBank/DDBJ databases">
        <authorList>
            <consortium name="ELIXIR-Norway"/>
            <consortium name="Elixir Norway"/>
        </authorList>
    </citation>
    <scope>NUCLEOTIDE SEQUENCE</scope>
</reference>
<feature type="transmembrane region" description="Helical" evidence="2">
    <location>
        <begin position="82"/>
        <end position="103"/>
    </location>
</feature>
<sequence length="116" mass="12761">MGNSDGLKGKGVDLSQGPPKRKRDVVRIPAGIETPLVPPENAPSSSGWHSNVVLLLDLMMSFLCAIFSWAFPSYMLKFDFSFFFKILFGCGQFSLTLTTMIAYCPHKTLGEGLVQI</sequence>
<gene>
    <name evidence="3" type="ORF">CSSPJE1EN1_LOCUS2132</name>
</gene>
<keyword evidence="2" id="KW-1133">Transmembrane helix</keyword>
<evidence type="ECO:0000256" key="1">
    <source>
        <dbReference type="SAM" id="MobiDB-lite"/>
    </source>
</evidence>
<keyword evidence="2" id="KW-0472">Membrane</keyword>
<evidence type="ECO:0000313" key="4">
    <source>
        <dbReference type="Proteomes" id="UP001497444"/>
    </source>
</evidence>
<evidence type="ECO:0000313" key="3">
    <source>
        <dbReference type="EMBL" id="CAK9256654.1"/>
    </source>
</evidence>
<name>A0ABP0VQ99_9BRYO</name>
<evidence type="ECO:0000256" key="2">
    <source>
        <dbReference type="SAM" id="Phobius"/>
    </source>
</evidence>
<accession>A0ABP0VQ99</accession>